<name>A0A1G8UAE8_9GAMM</name>
<evidence type="ECO:0000256" key="1">
    <source>
        <dbReference type="SAM" id="MobiDB-lite"/>
    </source>
</evidence>
<reference evidence="3" key="1">
    <citation type="submission" date="2016-10" db="EMBL/GenBank/DDBJ databases">
        <authorList>
            <person name="Varghese N."/>
            <person name="Submissions S."/>
        </authorList>
    </citation>
    <scope>NUCLEOTIDE SEQUENCE [LARGE SCALE GENOMIC DNA]</scope>
    <source>
        <strain evidence="3">DSM 23317</strain>
    </source>
</reference>
<gene>
    <name evidence="2" type="ORF">SAMN04488540_10924</name>
</gene>
<protein>
    <submittedName>
        <fullName evidence="2">Uncharacterized protein</fullName>
    </submittedName>
</protein>
<keyword evidence="3" id="KW-1185">Reference proteome</keyword>
<accession>A0A1G8UAE8</accession>
<organism evidence="2 3">
    <name type="scientific">Ferrimonas sediminum</name>
    <dbReference type="NCBI Taxonomy" id="718193"/>
    <lineage>
        <taxon>Bacteria</taxon>
        <taxon>Pseudomonadati</taxon>
        <taxon>Pseudomonadota</taxon>
        <taxon>Gammaproteobacteria</taxon>
        <taxon>Alteromonadales</taxon>
        <taxon>Ferrimonadaceae</taxon>
        <taxon>Ferrimonas</taxon>
    </lineage>
</organism>
<evidence type="ECO:0000313" key="2">
    <source>
        <dbReference type="EMBL" id="SDJ50711.1"/>
    </source>
</evidence>
<dbReference type="RefSeq" id="WP_090365411.1">
    <property type="nucleotide sequence ID" value="NZ_FNEM01000009.1"/>
</dbReference>
<evidence type="ECO:0000313" key="3">
    <source>
        <dbReference type="Proteomes" id="UP000199527"/>
    </source>
</evidence>
<feature type="compositionally biased region" description="Basic residues" evidence="1">
    <location>
        <begin position="1"/>
        <end position="20"/>
    </location>
</feature>
<dbReference type="OrthoDB" id="6265985at2"/>
<dbReference type="EMBL" id="FNEM01000009">
    <property type="protein sequence ID" value="SDJ50711.1"/>
    <property type="molecule type" value="Genomic_DNA"/>
</dbReference>
<sequence length="109" mass="11903">MDKRTKKQLKRQSKALKKALKQSLKQAGKSAANSVVELDKKQLKAMADKLVQEMVVGQAAQPKVVAIRPLASDPMSFARRPYKKTPCKRCPALAGGLCACAIKKQKRAA</sequence>
<dbReference type="Proteomes" id="UP000199527">
    <property type="component" value="Unassembled WGS sequence"/>
</dbReference>
<proteinExistence type="predicted"/>
<dbReference type="AlphaFoldDB" id="A0A1G8UAE8"/>
<feature type="region of interest" description="Disordered" evidence="1">
    <location>
        <begin position="1"/>
        <end position="24"/>
    </location>
</feature>